<comment type="caution">
    <text evidence="1">The sequence shown here is derived from an EMBL/GenBank/DDBJ whole genome shotgun (WGS) entry which is preliminary data.</text>
</comment>
<dbReference type="GO" id="GO:0005615">
    <property type="term" value="C:extracellular space"/>
    <property type="evidence" value="ECO:0007669"/>
    <property type="project" value="TreeGrafter"/>
</dbReference>
<accession>A0A9D4LP99</accession>
<organism evidence="1 2">
    <name type="scientific">Dreissena polymorpha</name>
    <name type="common">Zebra mussel</name>
    <name type="synonym">Mytilus polymorpha</name>
    <dbReference type="NCBI Taxonomy" id="45954"/>
    <lineage>
        <taxon>Eukaryota</taxon>
        <taxon>Metazoa</taxon>
        <taxon>Spiralia</taxon>
        <taxon>Lophotrochozoa</taxon>
        <taxon>Mollusca</taxon>
        <taxon>Bivalvia</taxon>
        <taxon>Autobranchia</taxon>
        <taxon>Heteroconchia</taxon>
        <taxon>Euheterodonta</taxon>
        <taxon>Imparidentia</taxon>
        <taxon>Neoheterodontei</taxon>
        <taxon>Myida</taxon>
        <taxon>Dreissenoidea</taxon>
        <taxon>Dreissenidae</taxon>
        <taxon>Dreissena</taxon>
    </lineage>
</organism>
<sequence length="216" mass="24042">MFSSCCCFFPAIINQRISETIRKKEIKTNEVKGVIGSLYTRWGRSTCPTGSVYLFDGFVAGVYYDYPGGGVNYLCLPKDPIWADGNRTARFPGSIHGNEYQTSNSYANIWNHLSDHEAPCAVCQANGPTMMIPARKVCYDGWRLEYHGYLMTIYCSHEGSKEYLCVDAEATAAQGSSPRNENGALFYFVKPACGSLKCPPYDENKILVCVVCIRAQ</sequence>
<dbReference type="EMBL" id="JAIWYP010000002">
    <property type="protein sequence ID" value="KAH3861354.1"/>
    <property type="molecule type" value="Genomic_DNA"/>
</dbReference>
<dbReference type="InterPro" id="IPR051077">
    <property type="entry name" value="Ca-dependent_lectin"/>
</dbReference>
<name>A0A9D4LP99_DREPO</name>
<protein>
    <recommendedName>
        <fullName evidence="3">Short-chain collagen C4</fullName>
    </recommendedName>
</protein>
<proteinExistence type="predicted"/>
<gene>
    <name evidence="1" type="ORF">DPMN_024281</name>
</gene>
<dbReference type="PANTHER" id="PTHR24024:SF18">
    <property type="entry name" value="SHORT-CHAIN COLLAGEN C4-LIKE"/>
    <property type="match status" value="1"/>
</dbReference>
<evidence type="ECO:0008006" key="3">
    <source>
        <dbReference type="Google" id="ProtNLM"/>
    </source>
</evidence>
<reference evidence="1" key="1">
    <citation type="journal article" date="2019" name="bioRxiv">
        <title>The Genome of the Zebra Mussel, Dreissena polymorpha: A Resource for Invasive Species Research.</title>
        <authorList>
            <person name="McCartney M.A."/>
            <person name="Auch B."/>
            <person name="Kono T."/>
            <person name="Mallez S."/>
            <person name="Zhang Y."/>
            <person name="Obille A."/>
            <person name="Becker A."/>
            <person name="Abrahante J.E."/>
            <person name="Garbe J."/>
            <person name="Badalamenti J.P."/>
            <person name="Herman A."/>
            <person name="Mangelson H."/>
            <person name="Liachko I."/>
            <person name="Sullivan S."/>
            <person name="Sone E.D."/>
            <person name="Koren S."/>
            <person name="Silverstein K.A.T."/>
            <person name="Beckman K.B."/>
            <person name="Gohl D.M."/>
        </authorList>
    </citation>
    <scope>NUCLEOTIDE SEQUENCE</scope>
    <source>
        <strain evidence="1">Duluth1</strain>
        <tissue evidence="1">Whole animal</tissue>
    </source>
</reference>
<dbReference type="Proteomes" id="UP000828390">
    <property type="component" value="Unassembled WGS sequence"/>
</dbReference>
<evidence type="ECO:0000313" key="1">
    <source>
        <dbReference type="EMBL" id="KAH3861354.1"/>
    </source>
</evidence>
<dbReference type="PANTHER" id="PTHR24024">
    <property type="entry name" value="PULMONARY SURFACTANT-ASSOCIATED PROTEIN A"/>
    <property type="match status" value="1"/>
</dbReference>
<evidence type="ECO:0000313" key="2">
    <source>
        <dbReference type="Proteomes" id="UP000828390"/>
    </source>
</evidence>
<dbReference type="AlphaFoldDB" id="A0A9D4LP99"/>
<keyword evidence="2" id="KW-1185">Reference proteome</keyword>
<reference evidence="1" key="2">
    <citation type="submission" date="2020-11" db="EMBL/GenBank/DDBJ databases">
        <authorList>
            <person name="McCartney M.A."/>
            <person name="Auch B."/>
            <person name="Kono T."/>
            <person name="Mallez S."/>
            <person name="Becker A."/>
            <person name="Gohl D.M."/>
            <person name="Silverstein K.A.T."/>
            <person name="Koren S."/>
            <person name="Bechman K.B."/>
            <person name="Herman A."/>
            <person name="Abrahante J.E."/>
            <person name="Garbe J."/>
        </authorList>
    </citation>
    <scope>NUCLEOTIDE SEQUENCE</scope>
    <source>
        <strain evidence="1">Duluth1</strain>
        <tissue evidence="1">Whole animal</tissue>
    </source>
</reference>